<reference evidence="1 2" key="1">
    <citation type="submission" date="2019-02" db="EMBL/GenBank/DDBJ databases">
        <title>Emended description of the genus Rhodopseudomonas and description of Rhodopseudomonas albus sp. nov., a non-phototrophic, heavy-metal-tolerant bacterium isolated from garden soil.</title>
        <authorList>
            <person name="Bao Z."/>
            <person name="Cao W.W."/>
            <person name="Sato Y."/>
            <person name="Nishizawa T."/>
            <person name="Zhao J."/>
            <person name="Guo Y."/>
            <person name="Ohta H."/>
        </authorList>
    </citation>
    <scope>NUCLEOTIDE SEQUENCE [LARGE SCALE GENOMIC DNA]</scope>
    <source>
        <strain evidence="1 2">SK50-23</strain>
    </source>
</reference>
<accession>A0ABX8A4G2</accession>
<organism evidence="1 2">
    <name type="scientific">Tardiphaga alba</name>
    <dbReference type="NCBI Taxonomy" id="340268"/>
    <lineage>
        <taxon>Bacteria</taxon>
        <taxon>Pseudomonadati</taxon>
        <taxon>Pseudomonadota</taxon>
        <taxon>Alphaproteobacteria</taxon>
        <taxon>Hyphomicrobiales</taxon>
        <taxon>Nitrobacteraceae</taxon>
        <taxon>Tardiphaga</taxon>
    </lineage>
</organism>
<dbReference type="RefSeq" id="WP_211912089.1">
    <property type="nucleotide sequence ID" value="NZ_CP036498.1"/>
</dbReference>
<proteinExistence type="predicted"/>
<keyword evidence="2" id="KW-1185">Reference proteome</keyword>
<dbReference type="EMBL" id="CP036498">
    <property type="protein sequence ID" value="QUS38551.1"/>
    <property type="molecule type" value="Genomic_DNA"/>
</dbReference>
<dbReference type="InterPro" id="IPR045499">
    <property type="entry name" value="DUF6492"/>
</dbReference>
<name>A0ABX8A4G2_9BRAD</name>
<sequence length="302" mass="34652">MTRREHDTVSLITPSYRGDLERSALLFESVDRFVSSFERHYVIVHDEDLALFKPFHGGRRVVMRASELLPTWLHEIPLLRWRRRRYWWSLRAKPVSGWHTQQLVKIKAAAVLPEDRYCLIDSDNVFFRPFDVATIAPPHPPTLRINYGHADDSLPGHQTWVRTARDILGMPAPTFPADDFIDQIIIWDKQIVQAMIARIETVTGREWSEALCRARDFSEYMTYGNFVMGTDALRDAAEITTESLSNTHWTEDVLSPEQIMAMIASASPRQVSLCIQSFNKTPVSQIRDTLHAYLASQSNAAA</sequence>
<evidence type="ECO:0000313" key="2">
    <source>
        <dbReference type="Proteomes" id="UP000682843"/>
    </source>
</evidence>
<protein>
    <submittedName>
        <fullName evidence="1">Uncharacterized protein</fullName>
    </submittedName>
</protein>
<gene>
    <name evidence="1" type="ORF">RPMA_06670</name>
</gene>
<evidence type="ECO:0000313" key="1">
    <source>
        <dbReference type="EMBL" id="QUS38551.1"/>
    </source>
</evidence>
<dbReference type="Pfam" id="PF20102">
    <property type="entry name" value="DUF6492"/>
    <property type="match status" value="1"/>
</dbReference>
<dbReference type="Proteomes" id="UP000682843">
    <property type="component" value="Chromosome"/>
</dbReference>